<dbReference type="EMBL" id="LILD01000003">
    <property type="protein sequence ID" value="KOO37023.1"/>
    <property type="molecule type" value="Genomic_DNA"/>
</dbReference>
<dbReference type="AlphaFoldDB" id="A0A0M0KF31"/>
<gene>
    <name evidence="4" type="ORF">AMD02_16755</name>
</gene>
<feature type="domain" description="STAS" evidence="3">
    <location>
        <begin position="3"/>
        <end position="110"/>
    </location>
</feature>
<dbReference type="PANTHER" id="PTHR33495:SF2">
    <property type="entry name" value="ANTI-SIGMA FACTOR ANTAGONIST TM_1081-RELATED"/>
    <property type="match status" value="1"/>
</dbReference>
<dbReference type="InterPro" id="IPR002645">
    <property type="entry name" value="STAS_dom"/>
</dbReference>
<dbReference type="Pfam" id="PF01740">
    <property type="entry name" value="STAS"/>
    <property type="match status" value="1"/>
</dbReference>
<sequence length="110" mass="12440">MNLDIHLEKDQDTVLLNVEGEIDAYTAQELREKLLPLTEIKGRQVVVHLADVHYIDSTGLGIFIGALKSAHQHGSFLKLTGVTPRVRRLFDITGLDEVIEIDDHEREEAR</sequence>
<dbReference type="PANTHER" id="PTHR33495">
    <property type="entry name" value="ANTI-SIGMA FACTOR ANTAGONIST TM_1081-RELATED-RELATED"/>
    <property type="match status" value="1"/>
</dbReference>
<evidence type="ECO:0000313" key="4">
    <source>
        <dbReference type="EMBL" id="KOO37023.1"/>
    </source>
</evidence>
<dbReference type="SUPFAM" id="SSF52091">
    <property type="entry name" value="SpoIIaa-like"/>
    <property type="match status" value="1"/>
</dbReference>
<evidence type="ECO:0000256" key="1">
    <source>
        <dbReference type="ARBA" id="ARBA00009013"/>
    </source>
</evidence>
<organism evidence="4">
    <name type="scientific">Halalkalibacterium halodurans</name>
    <name type="common">Bacillus halodurans</name>
    <dbReference type="NCBI Taxonomy" id="86665"/>
    <lineage>
        <taxon>Bacteria</taxon>
        <taxon>Bacillati</taxon>
        <taxon>Bacillota</taxon>
        <taxon>Bacilli</taxon>
        <taxon>Bacillales</taxon>
        <taxon>Bacillaceae</taxon>
        <taxon>Halalkalibacterium (ex Joshi et al. 2022)</taxon>
    </lineage>
</organism>
<reference evidence="4" key="1">
    <citation type="submission" date="2015-08" db="EMBL/GenBank/DDBJ databases">
        <title>Complete DNA Sequence of Pseudomonas syringae pv. actinidiae, the Causal Agent of Kiwifruit Canker Disease.</title>
        <authorList>
            <person name="Rikkerink E.H.A."/>
            <person name="Fineran P.C."/>
        </authorList>
    </citation>
    <scope>NUCLEOTIDE SEQUENCE</scope>
    <source>
        <strain evidence="4">DSM 13666</strain>
    </source>
</reference>
<dbReference type="PATRIC" id="fig|136160.3.peg.4310"/>
<protein>
    <recommendedName>
        <fullName evidence="2">Anti-sigma factor antagonist</fullName>
    </recommendedName>
</protein>
<proteinExistence type="inferred from homology"/>
<evidence type="ECO:0000256" key="2">
    <source>
        <dbReference type="RuleBase" id="RU003749"/>
    </source>
</evidence>
<dbReference type="RefSeq" id="WP_053432225.1">
    <property type="nucleotide sequence ID" value="NZ_CP040441.1"/>
</dbReference>
<dbReference type="InterPro" id="IPR003658">
    <property type="entry name" value="Anti-sigma_ant"/>
</dbReference>
<evidence type="ECO:0000259" key="3">
    <source>
        <dbReference type="PROSITE" id="PS50801"/>
    </source>
</evidence>
<comment type="caution">
    <text evidence="4">The sequence shown here is derived from an EMBL/GenBank/DDBJ whole genome shotgun (WGS) entry which is preliminary data.</text>
</comment>
<accession>A0A4Y7WWH3</accession>
<dbReference type="GeneID" id="87596085"/>
<accession>A0A0M0KF31</accession>
<dbReference type="PROSITE" id="PS50801">
    <property type="entry name" value="STAS"/>
    <property type="match status" value="1"/>
</dbReference>
<dbReference type="NCBIfam" id="TIGR00377">
    <property type="entry name" value="ant_ant_sig"/>
    <property type="match status" value="1"/>
</dbReference>
<dbReference type="Gene3D" id="3.30.750.24">
    <property type="entry name" value="STAS domain"/>
    <property type="match status" value="1"/>
</dbReference>
<dbReference type="CDD" id="cd07043">
    <property type="entry name" value="STAS_anti-anti-sigma_factors"/>
    <property type="match status" value="1"/>
</dbReference>
<comment type="similarity">
    <text evidence="1 2">Belongs to the anti-sigma-factor antagonist family.</text>
</comment>
<dbReference type="InterPro" id="IPR036513">
    <property type="entry name" value="STAS_dom_sf"/>
</dbReference>
<dbReference type="GO" id="GO:0043856">
    <property type="term" value="F:anti-sigma factor antagonist activity"/>
    <property type="evidence" value="ECO:0007669"/>
    <property type="project" value="InterPro"/>
</dbReference>
<name>A0A0M0KF31_ALKHA</name>